<protein>
    <submittedName>
        <fullName evidence="3">Uncharacterized protein</fullName>
    </submittedName>
</protein>
<name>A0A5B0QT35_PUCGR</name>
<feature type="region of interest" description="Disordered" evidence="1">
    <location>
        <begin position="53"/>
        <end position="99"/>
    </location>
</feature>
<evidence type="ECO:0000313" key="3">
    <source>
        <dbReference type="EMBL" id="KAA1116329.1"/>
    </source>
</evidence>
<evidence type="ECO:0000256" key="2">
    <source>
        <dbReference type="SAM" id="SignalP"/>
    </source>
</evidence>
<feature type="compositionally biased region" description="Polar residues" evidence="1">
    <location>
        <begin position="77"/>
        <end position="92"/>
    </location>
</feature>
<dbReference type="EMBL" id="VSWC01000003">
    <property type="protein sequence ID" value="KAA1116329.1"/>
    <property type="molecule type" value="Genomic_DNA"/>
</dbReference>
<organism evidence="3 4">
    <name type="scientific">Puccinia graminis f. sp. tritici</name>
    <dbReference type="NCBI Taxonomy" id="56615"/>
    <lineage>
        <taxon>Eukaryota</taxon>
        <taxon>Fungi</taxon>
        <taxon>Dikarya</taxon>
        <taxon>Basidiomycota</taxon>
        <taxon>Pucciniomycotina</taxon>
        <taxon>Pucciniomycetes</taxon>
        <taxon>Pucciniales</taxon>
        <taxon>Pucciniaceae</taxon>
        <taxon>Puccinia</taxon>
    </lineage>
</organism>
<keyword evidence="4" id="KW-1185">Reference proteome</keyword>
<evidence type="ECO:0000256" key="1">
    <source>
        <dbReference type="SAM" id="MobiDB-lite"/>
    </source>
</evidence>
<gene>
    <name evidence="3" type="ORF">PGT21_009576</name>
</gene>
<comment type="caution">
    <text evidence="3">The sequence shown here is derived from an EMBL/GenBank/DDBJ whole genome shotgun (WGS) entry which is preliminary data.</text>
</comment>
<evidence type="ECO:0000313" key="4">
    <source>
        <dbReference type="Proteomes" id="UP000324748"/>
    </source>
</evidence>
<sequence length="99" mass="10685">MVCWKTVTLILVVCLTAENGLCVPASIKDFPSEGKEVVQSDIEGLNNPIPLELSQTNGEHHAHQAASDISRGANRECTLTPQSVPDSCPSESGRQRKKD</sequence>
<reference evidence="3 4" key="1">
    <citation type="submission" date="2019-05" db="EMBL/GenBank/DDBJ databases">
        <title>Emergence of the Ug99 lineage of the wheat stem rust pathogen through somatic hybridization.</title>
        <authorList>
            <person name="Li F."/>
            <person name="Upadhyaya N.M."/>
            <person name="Sperschneider J."/>
            <person name="Matny O."/>
            <person name="Nguyen-Phuc H."/>
            <person name="Mago R."/>
            <person name="Raley C."/>
            <person name="Miller M.E."/>
            <person name="Silverstein K.A.T."/>
            <person name="Henningsen E."/>
            <person name="Hirsch C.D."/>
            <person name="Visser B."/>
            <person name="Pretorius Z.A."/>
            <person name="Steffenson B.J."/>
            <person name="Schwessinger B."/>
            <person name="Dodds P.N."/>
            <person name="Figueroa M."/>
        </authorList>
    </citation>
    <scope>NUCLEOTIDE SEQUENCE [LARGE SCALE GENOMIC DNA]</scope>
    <source>
        <strain evidence="3">21-0</strain>
    </source>
</reference>
<proteinExistence type="predicted"/>
<dbReference type="Proteomes" id="UP000324748">
    <property type="component" value="Unassembled WGS sequence"/>
</dbReference>
<dbReference type="AlphaFoldDB" id="A0A5B0QT35"/>
<keyword evidence="2" id="KW-0732">Signal</keyword>
<feature type="chain" id="PRO_5022734107" evidence="2">
    <location>
        <begin position="23"/>
        <end position="99"/>
    </location>
</feature>
<feature type="signal peptide" evidence="2">
    <location>
        <begin position="1"/>
        <end position="22"/>
    </location>
</feature>
<accession>A0A5B0QT35</accession>